<keyword evidence="2" id="KW-0503">Monooxygenase</keyword>
<dbReference type="SUPFAM" id="SSF48264">
    <property type="entry name" value="Cytochrome P450"/>
    <property type="match status" value="1"/>
</dbReference>
<keyword evidence="5" id="KW-1185">Reference proteome</keyword>
<gene>
    <name evidence="4" type="ORF">GA0070622_4444</name>
</gene>
<keyword evidence="2" id="KW-0349">Heme</keyword>
<dbReference type="Pfam" id="PF00067">
    <property type="entry name" value="p450"/>
    <property type="match status" value="1"/>
</dbReference>
<dbReference type="GO" id="GO:0016705">
    <property type="term" value="F:oxidoreductase activity, acting on paired donors, with incorporation or reduction of molecular oxygen"/>
    <property type="evidence" value="ECO:0007669"/>
    <property type="project" value="InterPro"/>
</dbReference>
<organism evidence="4 5">
    <name type="scientific">Micromonospora sediminicola</name>
    <dbReference type="NCBI Taxonomy" id="946078"/>
    <lineage>
        <taxon>Bacteria</taxon>
        <taxon>Bacillati</taxon>
        <taxon>Actinomycetota</taxon>
        <taxon>Actinomycetes</taxon>
        <taxon>Micromonosporales</taxon>
        <taxon>Micromonosporaceae</taxon>
        <taxon>Micromonospora</taxon>
    </lineage>
</organism>
<keyword evidence="2" id="KW-0408">Iron</keyword>
<name>A0A1A9BDZ5_9ACTN</name>
<dbReference type="EMBL" id="FLRH01000004">
    <property type="protein sequence ID" value="SBT67383.1"/>
    <property type="molecule type" value="Genomic_DNA"/>
</dbReference>
<dbReference type="PANTHER" id="PTHR46696:SF1">
    <property type="entry name" value="CYTOCHROME P450 YJIB-RELATED"/>
    <property type="match status" value="1"/>
</dbReference>
<dbReference type="InterPro" id="IPR017972">
    <property type="entry name" value="Cyt_P450_CS"/>
</dbReference>
<protein>
    <submittedName>
        <fullName evidence="4">Cytochrome P450</fullName>
    </submittedName>
</protein>
<feature type="region of interest" description="Disordered" evidence="3">
    <location>
        <begin position="222"/>
        <end position="246"/>
    </location>
</feature>
<evidence type="ECO:0000256" key="1">
    <source>
        <dbReference type="ARBA" id="ARBA00010617"/>
    </source>
</evidence>
<dbReference type="PANTHER" id="PTHR46696">
    <property type="entry name" value="P450, PUTATIVE (EUROFUNG)-RELATED"/>
    <property type="match status" value="1"/>
</dbReference>
<proteinExistence type="inferred from homology"/>
<dbReference type="InterPro" id="IPR002397">
    <property type="entry name" value="Cyt_P450_B"/>
</dbReference>
<dbReference type="PRINTS" id="PR00385">
    <property type="entry name" value="P450"/>
</dbReference>
<keyword evidence="2" id="KW-0479">Metal-binding</keyword>
<dbReference type="RefSeq" id="WP_091578012.1">
    <property type="nucleotide sequence ID" value="NZ_FLRH01000004.1"/>
</dbReference>
<dbReference type="Proteomes" id="UP000199558">
    <property type="component" value="Unassembled WGS sequence"/>
</dbReference>
<dbReference type="STRING" id="946078.GA0070622_4444"/>
<dbReference type="PRINTS" id="PR00359">
    <property type="entry name" value="BP450"/>
</dbReference>
<sequence>MDPADALALLMSPAGRVDPYPTYERLRAHGPVVQAGPVFYVVTGYAEADAILRDARFGVMDDGLRDQFMPGWRESPAVLSISRSMLRTNPPDHSRMRRLAAGAFTPRRIAAMRDVVQAQADDLVDRLLAGGRGGAPVDFMAEFAYPLPVGVICALLGVPAADRPLFRRWATDLTGVLEPEITADELAVADRGAGELRAYFTELVAARRRAPADDLTTALVQAHDGHNSASAPQDGAPDRMRADADGESLSGDELLANLIVLLVAGFETTTNLLGNGLVALLDHPDAAATLREHPEFAPGYVDELLRYDSPVQLTSRMSTEPSRHGGLDLPPESWVIVMLGAANRDPRRYPEPARFDPWRPQIHPLSFGAGPHYCLGAALARLEAQVAFPLLLRRLPGLALAGAPERRVRLTLRGYATLPVTVGREAAPVTVPGTPPEASGRTP</sequence>
<dbReference type="GO" id="GO:0005506">
    <property type="term" value="F:iron ion binding"/>
    <property type="evidence" value="ECO:0007669"/>
    <property type="project" value="InterPro"/>
</dbReference>
<dbReference type="OrthoDB" id="4156795at2"/>
<evidence type="ECO:0000313" key="5">
    <source>
        <dbReference type="Proteomes" id="UP000199558"/>
    </source>
</evidence>
<keyword evidence="2" id="KW-0560">Oxidoreductase</keyword>
<dbReference type="AlphaFoldDB" id="A0A1A9BDZ5"/>
<dbReference type="PROSITE" id="PS00086">
    <property type="entry name" value="CYTOCHROME_P450"/>
    <property type="match status" value="1"/>
</dbReference>
<dbReference type="InterPro" id="IPR036396">
    <property type="entry name" value="Cyt_P450_sf"/>
</dbReference>
<reference evidence="5" key="1">
    <citation type="submission" date="2016-06" db="EMBL/GenBank/DDBJ databases">
        <authorList>
            <person name="Varghese N."/>
            <person name="Submissions Spin"/>
        </authorList>
    </citation>
    <scope>NUCLEOTIDE SEQUENCE [LARGE SCALE GENOMIC DNA]</scope>
    <source>
        <strain evidence="5">DSM 45794</strain>
    </source>
</reference>
<accession>A0A1A9BDZ5</accession>
<evidence type="ECO:0000256" key="2">
    <source>
        <dbReference type="RuleBase" id="RU000461"/>
    </source>
</evidence>
<evidence type="ECO:0000313" key="4">
    <source>
        <dbReference type="EMBL" id="SBT67383.1"/>
    </source>
</evidence>
<dbReference type="GO" id="GO:0004497">
    <property type="term" value="F:monooxygenase activity"/>
    <property type="evidence" value="ECO:0007669"/>
    <property type="project" value="UniProtKB-KW"/>
</dbReference>
<dbReference type="CDD" id="cd20625">
    <property type="entry name" value="CYP164-like"/>
    <property type="match status" value="1"/>
</dbReference>
<dbReference type="Gene3D" id="1.10.630.10">
    <property type="entry name" value="Cytochrome P450"/>
    <property type="match status" value="1"/>
</dbReference>
<dbReference type="InterPro" id="IPR001128">
    <property type="entry name" value="Cyt_P450"/>
</dbReference>
<dbReference type="GO" id="GO:0020037">
    <property type="term" value="F:heme binding"/>
    <property type="evidence" value="ECO:0007669"/>
    <property type="project" value="InterPro"/>
</dbReference>
<evidence type="ECO:0000256" key="3">
    <source>
        <dbReference type="SAM" id="MobiDB-lite"/>
    </source>
</evidence>
<comment type="similarity">
    <text evidence="1 2">Belongs to the cytochrome P450 family.</text>
</comment>